<dbReference type="GO" id="GO:0000139">
    <property type="term" value="C:Golgi membrane"/>
    <property type="evidence" value="ECO:0007669"/>
    <property type="project" value="InterPro"/>
</dbReference>
<feature type="transmembrane region" description="Helical" evidence="6">
    <location>
        <begin position="250"/>
        <end position="271"/>
    </location>
</feature>
<name>A0A0F7SRX5_PHARH</name>
<evidence type="ECO:0000256" key="2">
    <source>
        <dbReference type="ARBA" id="ARBA00022692"/>
    </source>
</evidence>
<dbReference type="InterPro" id="IPR037185">
    <property type="entry name" value="EmrE-like"/>
</dbReference>
<dbReference type="PANTHER" id="PTHR10231">
    <property type="entry name" value="NUCLEOTIDE-SUGAR TRANSMEMBRANE TRANSPORTER"/>
    <property type="match status" value="1"/>
</dbReference>
<evidence type="ECO:0000313" key="7">
    <source>
        <dbReference type="EMBL" id="CED85007.1"/>
    </source>
</evidence>
<evidence type="ECO:0000256" key="5">
    <source>
        <dbReference type="SAM" id="MobiDB-lite"/>
    </source>
</evidence>
<dbReference type="PIRSF" id="PIRSF005799">
    <property type="entry name" value="UDP-gal_transpt"/>
    <property type="match status" value="1"/>
</dbReference>
<evidence type="ECO:0000256" key="1">
    <source>
        <dbReference type="ARBA" id="ARBA00004141"/>
    </source>
</evidence>
<dbReference type="SUPFAM" id="SSF103481">
    <property type="entry name" value="Multidrug resistance efflux transporter EmrE"/>
    <property type="match status" value="1"/>
</dbReference>
<feature type="transmembrane region" description="Helical" evidence="6">
    <location>
        <begin position="214"/>
        <end position="238"/>
    </location>
</feature>
<dbReference type="Pfam" id="PF04142">
    <property type="entry name" value="Nuc_sug_transp"/>
    <property type="match status" value="2"/>
</dbReference>
<organism evidence="7">
    <name type="scientific">Phaffia rhodozyma</name>
    <name type="common">Yeast</name>
    <name type="synonym">Xanthophyllomyces dendrorhous</name>
    <dbReference type="NCBI Taxonomy" id="264483"/>
    <lineage>
        <taxon>Eukaryota</taxon>
        <taxon>Fungi</taxon>
        <taxon>Dikarya</taxon>
        <taxon>Basidiomycota</taxon>
        <taxon>Agaricomycotina</taxon>
        <taxon>Tremellomycetes</taxon>
        <taxon>Cystofilobasidiales</taxon>
        <taxon>Mrakiaceae</taxon>
        <taxon>Phaffia</taxon>
    </lineage>
</organism>
<accession>A0A0F7SRX5</accession>
<dbReference type="GO" id="GO:0015165">
    <property type="term" value="F:pyrimidine nucleotide-sugar transmembrane transporter activity"/>
    <property type="evidence" value="ECO:0007669"/>
    <property type="project" value="InterPro"/>
</dbReference>
<keyword evidence="2 6" id="KW-0812">Transmembrane</keyword>
<proteinExistence type="predicted"/>
<feature type="region of interest" description="Disordered" evidence="5">
    <location>
        <begin position="371"/>
        <end position="407"/>
    </location>
</feature>
<comment type="subcellular location">
    <subcellularLocation>
        <location evidence="1">Membrane</location>
        <topology evidence="1">Multi-pass membrane protein</topology>
    </subcellularLocation>
</comment>
<dbReference type="NCBIfam" id="TIGR00803">
    <property type="entry name" value="nst"/>
    <property type="match status" value="1"/>
</dbReference>
<dbReference type="AlphaFoldDB" id="A0A0F7SRX5"/>
<feature type="transmembrane region" description="Helical" evidence="6">
    <location>
        <begin position="291"/>
        <end position="313"/>
    </location>
</feature>
<dbReference type="EMBL" id="LN483332">
    <property type="protein sequence ID" value="CED85007.1"/>
    <property type="molecule type" value="Genomic_DNA"/>
</dbReference>
<evidence type="ECO:0000256" key="4">
    <source>
        <dbReference type="ARBA" id="ARBA00023136"/>
    </source>
</evidence>
<keyword evidence="4 6" id="KW-0472">Membrane</keyword>
<protein>
    <submittedName>
        <fullName evidence="7">Predicted UDP-galactose transporter</fullName>
    </submittedName>
</protein>
<evidence type="ECO:0000256" key="3">
    <source>
        <dbReference type="ARBA" id="ARBA00022989"/>
    </source>
</evidence>
<reference evidence="7" key="1">
    <citation type="submission" date="2014-08" db="EMBL/GenBank/DDBJ databases">
        <authorList>
            <person name="Sharma Rahul"/>
            <person name="Thines Marco"/>
        </authorList>
    </citation>
    <scope>NUCLEOTIDE SEQUENCE</scope>
</reference>
<feature type="transmembrane region" description="Helical" evidence="6">
    <location>
        <begin position="174"/>
        <end position="194"/>
    </location>
</feature>
<keyword evidence="3 6" id="KW-1133">Transmembrane helix</keyword>
<evidence type="ECO:0000256" key="6">
    <source>
        <dbReference type="SAM" id="Phobius"/>
    </source>
</evidence>
<sequence>MVDSPELFGYPLKYISLVSLALQNASLSVCMAYSRQFSSSSVAYSAATAVLVNELLKLSISTGIAFYRTSAEPSSGATGLLPEKGNQVRSDASAGWSQREIQIRVRNLLSEVFSSDSWKLAVPAILYVVQNNLQYVAASHLNVATFSVLYQMKILTTAGFSVTILKKRLAQKQWLALVLLAVGVGAVQLQSIRASPSTSTSTSTSSDSKHMDPLTGFLAVLAACFTSGLAGVYFEFVLKGTQADLWVRNVQLSSFSLIPAVFPIIIDLLTTTSPVQLGLAQSWFNKMFAGFTGWAWATILIQVLGGLLTAMVIKYADNILKGFATSLSILIAFAASVFLFGSVVTPGFLFGSVLVVSSTVMYATSEPMATSPSAQAQLDRNDSQVDGVSDEESLLGQQIELDDKRPL</sequence>
<feature type="transmembrane region" description="Helical" evidence="6">
    <location>
        <begin position="320"/>
        <end position="341"/>
    </location>
</feature>
<dbReference type="InterPro" id="IPR007271">
    <property type="entry name" value="Nuc_sug_transpt"/>
</dbReference>